<dbReference type="Proteomes" id="UP000324222">
    <property type="component" value="Unassembled WGS sequence"/>
</dbReference>
<dbReference type="EMBL" id="VSRR010000165">
    <property type="protein sequence ID" value="MPC11484.1"/>
    <property type="molecule type" value="Genomic_DNA"/>
</dbReference>
<evidence type="ECO:0000313" key="2">
    <source>
        <dbReference type="Proteomes" id="UP000324222"/>
    </source>
</evidence>
<proteinExistence type="predicted"/>
<organism evidence="1 2">
    <name type="scientific">Portunus trituberculatus</name>
    <name type="common">Swimming crab</name>
    <name type="synonym">Neptunus trituberculatus</name>
    <dbReference type="NCBI Taxonomy" id="210409"/>
    <lineage>
        <taxon>Eukaryota</taxon>
        <taxon>Metazoa</taxon>
        <taxon>Ecdysozoa</taxon>
        <taxon>Arthropoda</taxon>
        <taxon>Crustacea</taxon>
        <taxon>Multicrustacea</taxon>
        <taxon>Malacostraca</taxon>
        <taxon>Eumalacostraca</taxon>
        <taxon>Eucarida</taxon>
        <taxon>Decapoda</taxon>
        <taxon>Pleocyemata</taxon>
        <taxon>Brachyura</taxon>
        <taxon>Eubrachyura</taxon>
        <taxon>Portunoidea</taxon>
        <taxon>Portunidae</taxon>
        <taxon>Portuninae</taxon>
        <taxon>Portunus</taxon>
    </lineage>
</organism>
<gene>
    <name evidence="1" type="ORF">E2C01_004151</name>
</gene>
<dbReference type="AlphaFoldDB" id="A0A5B7CS97"/>
<protein>
    <submittedName>
        <fullName evidence="1">Uncharacterized protein</fullName>
    </submittedName>
</protein>
<keyword evidence="2" id="KW-1185">Reference proteome</keyword>
<comment type="caution">
    <text evidence="1">The sequence shown here is derived from an EMBL/GenBank/DDBJ whole genome shotgun (WGS) entry which is preliminary data.</text>
</comment>
<sequence length="66" mass="7365">MEHGVPSFMASCSARCHYKQGTRTHHSPPDPMQGPLTAPSWRREIRLGKRSASHGQVQRNLIPAMS</sequence>
<reference evidence="1 2" key="1">
    <citation type="submission" date="2019-05" db="EMBL/GenBank/DDBJ databases">
        <title>Another draft genome of Portunus trituberculatus and its Hox gene families provides insights of decapod evolution.</title>
        <authorList>
            <person name="Jeong J.-H."/>
            <person name="Song I."/>
            <person name="Kim S."/>
            <person name="Choi T."/>
            <person name="Kim D."/>
            <person name="Ryu S."/>
            <person name="Kim W."/>
        </authorList>
    </citation>
    <scope>NUCLEOTIDE SEQUENCE [LARGE SCALE GENOMIC DNA]</scope>
    <source>
        <tissue evidence="1">Muscle</tissue>
    </source>
</reference>
<name>A0A5B7CS97_PORTR</name>
<accession>A0A5B7CS97</accession>
<evidence type="ECO:0000313" key="1">
    <source>
        <dbReference type="EMBL" id="MPC11484.1"/>
    </source>
</evidence>